<evidence type="ECO:0000313" key="1">
    <source>
        <dbReference type="EMBL" id="SIT19736.1"/>
    </source>
</evidence>
<gene>
    <name evidence="1" type="ORF">SAMN05421785_11021</name>
</gene>
<evidence type="ECO:0008006" key="3">
    <source>
        <dbReference type="Google" id="ProtNLM"/>
    </source>
</evidence>
<accession>A0A1N7QA73</accession>
<organism evidence="1 2">
    <name type="scientific">Chryseobacterium gambrini</name>
    <dbReference type="NCBI Taxonomy" id="373672"/>
    <lineage>
        <taxon>Bacteria</taxon>
        <taxon>Pseudomonadati</taxon>
        <taxon>Bacteroidota</taxon>
        <taxon>Flavobacteriia</taxon>
        <taxon>Flavobacteriales</taxon>
        <taxon>Weeksellaceae</taxon>
        <taxon>Chryseobacterium group</taxon>
        <taxon>Chryseobacterium</taxon>
    </lineage>
</organism>
<sequence length="136" mass="15922">MIAKLRFVKEMNMPTKKDLRENLSLPTFENSSETELFQNNVLRPVLKLQNDIFIQIFRDYAMRKMSDFTSLKNEQKINFTEQSLQKDSALKNTFIGMTIGMLTPEEITVYLSDSKSFNKRIITMLSERIKSQIDVV</sequence>
<proteinExistence type="predicted"/>
<dbReference type="AlphaFoldDB" id="A0A1N7QA73"/>
<dbReference type="RefSeq" id="WP_084196463.1">
    <property type="nucleotide sequence ID" value="NZ_FTOV01000010.1"/>
</dbReference>
<dbReference type="EMBL" id="FTOV01000010">
    <property type="protein sequence ID" value="SIT19736.1"/>
    <property type="molecule type" value="Genomic_DNA"/>
</dbReference>
<reference evidence="1 2" key="1">
    <citation type="submission" date="2017-01" db="EMBL/GenBank/DDBJ databases">
        <authorList>
            <person name="Mah S.A."/>
            <person name="Swanson W.J."/>
            <person name="Moy G.W."/>
            <person name="Vacquier V.D."/>
        </authorList>
    </citation>
    <scope>NUCLEOTIDE SEQUENCE [LARGE SCALE GENOMIC DNA]</scope>
    <source>
        <strain evidence="1 2">DSM 18014</strain>
    </source>
</reference>
<evidence type="ECO:0000313" key="2">
    <source>
        <dbReference type="Proteomes" id="UP000185781"/>
    </source>
</evidence>
<dbReference type="Proteomes" id="UP000185781">
    <property type="component" value="Unassembled WGS sequence"/>
</dbReference>
<dbReference type="STRING" id="373672.SAMN05421785_11021"/>
<name>A0A1N7QA73_9FLAO</name>
<protein>
    <recommendedName>
        <fullName evidence="3">Glyoxalase</fullName>
    </recommendedName>
</protein>